<feature type="compositionally biased region" description="Pro residues" evidence="1">
    <location>
        <begin position="1021"/>
        <end position="1034"/>
    </location>
</feature>
<feature type="region of interest" description="Disordered" evidence="1">
    <location>
        <begin position="992"/>
        <end position="1036"/>
    </location>
</feature>
<feature type="region of interest" description="Disordered" evidence="1">
    <location>
        <begin position="763"/>
        <end position="815"/>
    </location>
</feature>
<dbReference type="VEuPathDB" id="CryptoDB:Cvel_5976"/>
<feature type="compositionally biased region" description="Gly residues" evidence="1">
    <location>
        <begin position="279"/>
        <end position="293"/>
    </location>
</feature>
<dbReference type="EMBL" id="CDMZ01002061">
    <property type="protein sequence ID" value="CEM40554.1"/>
    <property type="molecule type" value="Genomic_DNA"/>
</dbReference>
<feature type="region of interest" description="Disordered" evidence="1">
    <location>
        <begin position="596"/>
        <end position="629"/>
    </location>
</feature>
<feature type="compositionally biased region" description="Low complexity" evidence="1">
    <location>
        <begin position="1002"/>
        <end position="1017"/>
    </location>
</feature>
<protein>
    <submittedName>
        <fullName evidence="2">Uncharacterized protein</fullName>
    </submittedName>
</protein>
<feature type="region of interest" description="Disordered" evidence="1">
    <location>
        <begin position="94"/>
        <end position="219"/>
    </location>
</feature>
<feature type="compositionally biased region" description="Pro residues" evidence="1">
    <location>
        <begin position="156"/>
        <end position="165"/>
    </location>
</feature>
<feature type="region of interest" description="Disordered" evidence="1">
    <location>
        <begin position="253"/>
        <end position="313"/>
    </location>
</feature>
<accession>A0A0G4H9E7</accession>
<dbReference type="InterPro" id="IPR052828">
    <property type="entry name" value="NELF-A_domain"/>
</dbReference>
<evidence type="ECO:0000256" key="1">
    <source>
        <dbReference type="SAM" id="MobiDB-lite"/>
    </source>
</evidence>
<proteinExistence type="predicted"/>
<dbReference type="PANTHER" id="PTHR13328">
    <property type="entry name" value="NEGATIVE ELONGATION FACTOR A NELF-A"/>
    <property type="match status" value="1"/>
</dbReference>
<evidence type="ECO:0000313" key="2">
    <source>
        <dbReference type="EMBL" id="CEM40554.1"/>
    </source>
</evidence>
<dbReference type="AlphaFoldDB" id="A0A0G4H9E7"/>
<feature type="compositionally biased region" description="Gly residues" evidence="1">
    <location>
        <begin position="183"/>
        <end position="200"/>
    </location>
</feature>
<feature type="compositionally biased region" description="Low complexity" evidence="1">
    <location>
        <begin position="109"/>
        <end position="124"/>
    </location>
</feature>
<reference evidence="2" key="1">
    <citation type="submission" date="2014-11" db="EMBL/GenBank/DDBJ databases">
        <authorList>
            <person name="Otto D Thomas"/>
            <person name="Naeem Raeece"/>
        </authorList>
    </citation>
    <scope>NUCLEOTIDE SEQUENCE</scope>
</reference>
<sequence length="1162" mass="122356">MYPQAYGQNPQAQYQGYHQGASTTAAGYDQYSQAALYQQQLQYQYQQQGYDEATAATMAAAAQQGHSQMYGGTEAMGQAHSAQAGNYGYDYQQAAVQQQQQQPHFIGQSAPPAAPSYTSPYASSGGPGRGTPHHQQQQQQQQYGRHTPGPHSSQRPLPPSQPPQPSSALFSKRPRGPPMGPGSPSGGMGSGGGGGGGFGGYAMREPMRGGPRAPGFPFNRRAPLPPAVAKLSEAREKLRAVWKKVCEAETITVEGEENGKDGEQEEGAGENKDTDEPMGGQGEGKGDTAGDGDGNVKPGEGGKEKETQTKTALEAPIDVVNLVEKLSTGGETLGCTDEERGDLVATILCAPLPLERDCPWLKGASSAEKVMDLCAEDMKAKAAAREIGDKMFKFLGALVAGSVISGAVGGPGGGKEAAIVVLRRSALLDSELDEQKEEEEKGKFEVLQTVAREAWGAVQKDEQFSSSRASHLILDSARIALSAFRAANVDKAGSVDKFCAEMEDLSNCGWVRTAGFEVARSLQTFTPGSSLEVVLPPEEGGGGSRQADVQAVSVGAWKALVKMRSCTSLSVDVRAKGARSTDSVAHFLSLFGEETATVGAGGGPPPPAPASEGEEKKEGDTEASGDAAKAPAGLMKVDLSGLRVFLSSAERDSDCNCWNALLRAVRRIGKRVLEKGGELVLPDPAEKGEGVEWANVIRGEMEFQDRILHLRKLVTGEEGGNAGSQCLRWCGLSRVEGFFSALLGASGGKATAAAASAPAVEEEAGMLKRKRAGGEGEGDETAGKETAETETAILNGTNGVSEGAQNEEQTQKEKEEMPAAAKKLMEDGGIEWDLLPFVVDGACLSDYHCKRFAETIRLSKGGAVDVLSALRFSKGHFSASGIREVVGAVSSKISPASLLRTVDVSGHERTIADVALYHATASLAEKIRKECGELVQFEHGTDLPSVFWAGVEKKMHSEEAAKAVEEISEKKKMPSTITLSKVALSKCTAKKSTETESKKPSAAAAAATVQGSPSSSRAARHPPPPNLLSLPAPPTSVSSPLSDITQAICEHTRVGGGDSVKTIELCSARVTDAQAAAFFQSLSMTQTDKAELSIICFQRCTSLTFGTALALGISRCCQRVSGSTGRKKKRVKLTIEDQILSQEAAERLQQLASECAFDLSLP</sequence>
<name>A0A0G4H9E7_9ALVE</name>
<organism evidence="2">
    <name type="scientific">Chromera velia CCMP2878</name>
    <dbReference type="NCBI Taxonomy" id="1169474"/>
    <lineage>
        <taxon>Eukaryota</taxon>
        <taxon>Sar</taxon>
        <taxon>Alveolata</taxon>
        <taxon>Colpodellida</taxon>
        <taxon>Chromeraceae</taxon>
        <taxon>Chromera</taxon>
    </lineage>
</organism>
<gene>
    <name evidence="2" type="ORF">Cvel_5976</name>
</gene>
<feature type="compositionally biased region" description="Polar residues" evidence="1">
    <location>
        <begin position="794"/>
        <end position="806"/>
    </location>
</feature>
<dbReference type="PANTHER" id="PTHR13328:SF4">
    <property type="entry name" value="NEGATIVE ELONGATION FACTOR A"/>
    <property type="match status" value="1"/>
</dbReference>